<organism evidence="2">
    <name type="scientific">Oryza meridionalis</name>
    <dbReference type="NCBI Taxonomy" id="40149"/>
    <lineage>
        <taxon>Eukaryota</taxon>
        <taxon>Viridiplantae</taxon>
        <taxon>Streptophyta</taxon>
        <taxon>Embryophyta</taxon>
        <taxon>Tracheophyta</taxon>
        <taxon>Spermatophyta</taxon>
        <taxon>Magnoliopsida</taxon>
        <taxon>Liliopsida</taxon>
        <taxon>Poales</taxon>
        <taxon>Poaceae</taxon>
        <taxon>BOP clade</taxon>
        <taxon>Oryzoideae</taxon>
        <taxon>Oryzeae</taxon>
        <taxon>Oryzinae</taxon>
        <taxon>Oryza</taxon>
    </lineage>
</organism>
<protein>
    <submittedName>
        <fullName evidence="2">Uncharacterized protein</fullName>
    </submittedName>
</protein>
<evidence type="ECO:0000313" key="3">
    <source>
        <dbReference type="Proteomes" id="UP000008021"/>
    </source>
</evidence>
<accession>A0A0E0DUL9</accession>
<dbReference type="HOGENOM" id="CLU_143779_0_0_1"/>
<dbReference type="eggNOG" id="ENOG502R3SM">
    <property type="taxonomic scope" value="Eukaryota"/>
</dbReference>
<name>A0A0E0DUL9_9ORYZ</name>
<dbReference type="Gramene" id="OMERI05G22510.1">
    <property type="protein sequence ID" value="OMERI05G22510.1"/>
    <property type="gene ID" value="OMERI05G22510"/>
</dbReference>
<sequence length="155" mass="16447">MGNSLQLPCPCQEATAVATFGVKKRRKKSPATAAVIRSSKAKAASAAASRHVVPVTDTPGEEEEMRMAWPGCHVEPAVDGGDGMRVKVVMKRKDAAELMARLEERCAIERKAKMVELNAGLRGGHRHGHGGGGGGARMSPCRDAWAPRLVAIPEN</sequence>
<evidence type="ECO:0000313" key="2">
    <source>
        <dbReference type="EnsemblPlants" id="OMERI05G22510.1"/>
    </source>
</evidence>
<dbReference type="Proteomes" id="UP000008021">
    <property type="component" value="Chromosome 5"/>
</dbReference>
<evidence type="ECO:0000256" key="1">
    <source>
        <dbReference type="SAM" id="MobiDB-lite"/>
    </source>
</evidence>
<feature type="region of interest" description="Disordered" evidence="1">
    <location>
        <begin position="41"/>
        <end position="64"/>
    </location>
</feature>
<reference evidence="2" key="2">
    <citation type="submission" date="2018-05" db="EMBL/GenBank/DDBJ databases">
        <title>OmerRS3 (Oryza meridionalis Reference Sequence Version 3).</title>
        <authorList>
            <person name="Zhang J."/>
            <person name="Kudrna D."/>
            <person name="Lee S."/>
            <person name="Talag J."/>
            <person name="Welchert J."/>
            <person name="Wing R.A."/>
        </authorList>
    </citation>
    <scope>NUCLEOTIDE SEQUENCE [LARGE SCALE GENOMIC DNA]</scope>
    <source>
        <strain evidence="2">cv. OR44</strain>
    </source>
</reference>
<keyword evidence="3" id="KW-1185">Reference proteome</keyword>
<proteinExistence type="predicted"/>
<reference evidence="2" key="1">
    <citation type="submission" date="2015-04" db="UniProtKB">
        <authorList>
            <consortium name="EnsemblPlants"/>
        </authorList>
    </citation>
    <scope>IDENTIFICATION</scope>
</reference>
<dbReference type="AlphaFoldDB" id="A0A0E0DUL9"/>
<dbReference type="EnsemblPlants" id="OMERI05G22510.1">
    <property type="protein sequence ID" value="OMERI05G22510.1"/>
    <property type="gene ID" value="OMERI05G22510"/>
</dbReference>